<protein>
    <recommendedName>
        <fullName evidence="4">Protein kinase domain-containing protein</fullName>
    </recommendedName>
</protein>
<dbReference type="InterPro" id="IPR011009">
    <property type="entry name" value="Kinase-like_dom_sf"/>
</dbReference>
<evidence type="ECO:0000256" key="1">
    <source>
        <dbReference type="SAM" id="MobiDB-lite"/>
    </source>
</evidence>
<dbReference type="AlphaFoldDB" id="K0KIW6"/>
<keyword evidence="3" id="KW-1185">Reference proteome</keyword>
<dbReference type="InParanoid" id="K0KIW6"/>
<evidence type="ECO:0008006" key="4">
    <source>
        <dbReference type="Google" id="ProtNLM"/>
    </source>
</evidence>
<reference evidence="2 3" key="1">
    <citation type="journal article" date="2012" name="Eukaryot. Cell">
        <title>Draft genome sequence of Wickerhamomyces ciferrii NRRL Y-1031 F-60-10.</title>
        <authorList>
            <person name="Schneider J."/>
            <person name="Andrea H."/>
            <person name="Blom J."/>
            <person name="Jaenicke S."/>
            <person name="Ruckert C."/>
            <person name="Schorsch C."/>
            <person name="Szczepanowski R."/>
            <person name="Farwick M."/>
            <person name="Goesmann A."/>
            <person name="Puhler A."/>
            <person name="Schaffer S."/>
            <person name="Tauch A."/>
            <person name="Kohler T."/>
            <person name="Brinkrolf K."/>
        </authorList>
    </citation>
    <scope>NUCLEOTIDE SEQUENCE [LARGE SCALE GENOMIC DNA]</scope>
    <source>
        <strain evidence="3">ATCC 14091 / BCRC 22168 / CBS 111 / JCM 3599 / NBRC 0793 / NRRL Y-1031 F-60-10</strain>
    </source>
</reference>
<evidence type="ECO:0000313" key="3">
    <source>
        <dbReference type="Proteomes" id="UP000009328"/>
    </source>
</evidence>
<name>K0KIW6_WICCF</name>
<feature type="compositionally biased region" description="Basic and acidic residues" evidence="1">
    <location>
        <begin position="40"/>
        <end position="50"/>
    </location>
</feature>
<dbReference type="EMBL" id="CAIF01000036">
    <property type="protein sequence ID" value="CCH42097.1"/>
    <property type="molecule type" value="Genomic_DNA"/>
</dbReference>
<dbReference type="HOGENOM" id="CLU_706371_0_0_1"/>
<sequence>MSDYKSNDPERKRLGDRNNKRSNNLSDEEPEKLEKKRKHNEAQKIDYKSPKSDDAVINQIVLENKDKIIKNIENQMILSSVDINVKKFYQGLKKRNITIIRKHFLLFIEFILDTFLIGNHEYFEENCGIDIIHFIKFVFIAKSEKLSDMYDEIIIKDSIEEFNKSEMVINHNTDEHGSSSKGSESFVVKKIKMLTLKPESCTRSDLEKLNLIQNKESNDECMAVKIYDISLAQDNFNDNIKNWGYEGNFEDYFNKIIFYDKFIKELRIMNHIQHYNNGISDDKRRINVPNLINYGMLASFNFNGPFIVESYVNCIQWKPKTKDHIQLGLEQVNRLSEIGIIHGEISKRNVGFDEEQQKFWIIDFDHGEILEEGKENGNPMTYEKLEQYLKY</sequence>
<dbReference type="Proteomes" id="UP000009328">
    <property type="component" value="Unassembled WGS sequence"/>
</dbReference>
<accession>K0KIW6</accession>
<gene>
    <name evidence="2" type="ORF">BN7_1639</name>
</gene>
<feature type="compositionally biased region" description="Basic and acidic residues" evidence="1">
    <location>
        <begin position="1"/>
        <end position="19"/>
    </location>
</feature>
<organism evidence="2 3">
    <name type="scientific">Wickerhamomyces ciferrii (strain ATCC 14091 / BCRC 22168 / CBS 111 / JCM 3599 / NBRC 0793 / NRRL Y-1031 F-60-10)</name>
    <name type="common">Yeast</name>
    <name type="synonym">Pichia ciferrii</name>
    <dbReference type="NCBI Taxonomy" id="1206466"/>
    <lineage>
        <taxon>Eukaryota</taxon>
        <taxon>Fungi</taxon>
        <taxon>Dikarya</taxon>
        <taxon>Ascomycota</taxon>
        <taxon>Saccharomycotina</taxon>
        <taxon>Saccharomycetes</taxon>
        <taxon>Phaffomycetales</taxon>
        <taxon>Wickerhamomycetaceae</taxon>
        <taxon>Wickerhamomyces</taxon>
    </lineage>
</organism>
<evidence type="ECO:0000313" key="2">
    <source>
        <dbReference type="EMBL" id="CCH42097.1"/>
    </source>
</evidence>
<comment type="caution">
    <text evidence="2">The sequence shown here is derived from an EMBL/GenBank/DDBJ whole genome shotgun (WGS) entry which is preliminary data.</text>
</comment>
<dbReference type="Gene3D" id="1.10.510.10">
    <property type="entry name" value="Transferase(Phosphotransferase) domain 1"/>
    <property type="match status" value="1"/>
</dbReference>
<dbReference type="SUPFAM" id="SSF56112">
    <property type="entry name" value="Protein kinase-like (PK-like)"/>
    <property type="match status" value="1"/>
</dbReference>
<proteinExistence type="predicted"/>
<feature type="region of interest" description="Disordered" evidence="1">
    <location>
        <begin position="1"/>
        <end position="50"/>
    </location>
</feature>